<evidence type="ECO:0000313" key="3">
    <source>
        <dbReference type="Proteomes" id="UP000238479"/>
    </source>
</evidence>
<comment type="caution">
    <text evidence="2">The sequence shown here is derived from an EMBL/GenBank/DDBJ whole genome shotgun (WGS) entry which is preliminary data.</text>
</comment>
<evidence type="ECO:0000256" key="1">
    <source>
        <dbReference type="SAM" id="Phobius"/>
    </source>
</evidence>
<protein>
    <submittedName>
        <fullName evidence="2">Uncharacterized protein</fullName>
    </submittedName>
</protein>
<dbReference type="Gramene" id="PRQ48235">
    <property type="protein sequence ID" value="PRQ48235"/>
    <property type="gene ID" value="RchiOBHm_Chr2g0108451"/>
</dbReference>
<dbReference type="Proteomes" id="UP000238479">
    <property type="component" value="Chromosome 2"/>
</dbReference>
<organism evidence="2 3">
    <name type="scientific">Rosa chinensis</name>
    <name type="common">China rose</name>
    <dbReference type="NCBI Taxonomy" id="74649"/>
    <lineage>
        <taxon>Eukaryota</taxon>
        <taxon>Viridiplantae</taxon>
        <taxon>Streptophyta</taxon>
        <taxon>Embryophyta</taxon>
        <taxon>Tracheophyta</taxon>
        <taxon>Spermatophyta</taxon>
        <taxon>Magnoliopsida</taxon>
        <taxon>eudicotyledons</taxon>
        <taxon>Gunneridae</taxon>
        <taxon>Pentapetalae</taxon>
        <taxon>rosids</taxon>
        <taxon>fabids</taxon>
        <taxon>Rosales</taxon>
        <taxon>Rosaceae</taxon>
        <taxon>Rosoideae</taxon>
        <taxon>Rosoideae incertae sedis</taxon>
        <taxon>Rosa</taxon>
    </lineage>
</organism>
<dbReference type="AlphaFoldDB" id="A0A2P6RP83"/>
<reference evidence="2 3" key="1">
    <citation type="journal article" date="2018" name="Nat. Genet.">
        <title>The Rosa genome provides new insights in the design of modern roses.</title>
        <authorList>
            <person name="Bendahmane M."/>
        </authorList>
    </citation>
    <scope>NUCLEOTIDE SEQUENCE [LARGE SCALE GENOMIC DNA]</scope>
    <source>
        <strain evidence="3">cv. Old Blush</strain>
    </source>
</reference>
<dbReference type="EMBL" id="PDCK01000040">
    <property type="protein sequence ID" value="PRQ48235.1"/>
    <property type="molecule type" value="Genomic_DNA"/>
</dbReference>
<gene>
    <name evidence="2" type="ORF">RchiOBHm_Chr2g0108451</name>
</gene>
<keyword evidence="1" id="KW-0812">Transmembrane</keyword>
<accession>A0A2P6RP83</accession>
<keyword evidence="1" id="KW-0472">Membrane</keyword>
<keyword evidence="1" id="KW-1133">Transmembrane helix</keyword>
<proteinExistence type="predicted"/>
<evidence type="ECO:0000313" key="2">
    <source>
        <dbReference type="EMBL" id="PRQ48235.1"/>
    </source>
</evidence>
<keyword evidence="3" id="KW-1185">Reference proteome</keyword>
<sequence>MWDSRENWVDWLADTCCPHFFFYTDTHFRSFPYIYIYITLPFLNLWFRELSMYCQDLHLFVYTAHTRLGS</sequence>
<feature type="transmembrane region" description="Helical" evidence="1">
    <location>
        <begin position="30"/>
        <end position="47"/>
    </location>
</feature>
<name>A0A2P6RP83_ROSCH</name>